<dbReference type="InterPro" id="IPR036390">
    <property type="entry name" value="WH_DNA-bd_sf"/>
</dbReference>
<keyword evidence="1" id="KW-0805">Transcription regulation</keyword>
<organism evidence="5 6">
    <name type="scientific">Ketobacter alkanivorans</name>
    <dbReference type="NCBI Taxonomy" id="1917421"/>
    <lineage>
        <taxon>Bacteria</taxon>
        <taxon>Pseudomonadati</taxon>
        <taxon>Pseudomonadota</taxon>
        <taxon>Gammaproteobacteria</taxon>
        <taxon>Pseudomonadales</taxon>
        <taxon>Ketobacteraceae</taxon>
        <taxon>Ketobacter</taxon>
    </lineage>
</organism>
<dbReference type="PANTHER" id="PTHR43537:SF51">
    <property type="entry name" value="HTH-TYPE TRANSCRIPTIONAL REGULATOR LGOR-RELATED"/>
    <property type="match status" value="1"/>
</dbReference>
<evidence type="ECO:0000259" key="4">
    <source>
        <dbReference type="PROSITE" id="PS50949"/>
    </source>
</evidence>
<reference evidence="6" key="1">
    <citation type="submission" date="2017-08" db="EMBL/GenBank/DDBJ databases">
        <title>Direct submision.</title>
        <authorList>
            <person name="Kim S.-J."/>
            <person name="Rhee S.-K."/>
        </authorList>
    </citation>
    <scope>NUCLEOTIDE SEQUENCE [LARGE SCALE GENOMIC DNA]</scope>
    <source>
        <strain evidence="6">GI5</strain>
    </source>
</reference>
<protein>
    <recommendedName>
        <fullName evidence="4">HTH gntR-type domain-containing protein</fullName>
    </recommendedName>
</protein>
<feature type="domain" description="HTH gntR-type" evidence="4">
    <location>
        <begin position="6"/>
        <end position="73"/>
    </location>
</feature>
<sequence>MTVPKSTRSLNVTETLRELLLQGEFPPRTRLQETALAERMQVSRTPIREALRVLAKDGLLDYAPNCGYSVRHFSVEDIVSAFRVRSVLEGLGCRLIAERGLSESLDQALLKTLRQGDQLLQSGQLDRGEFDEWREMNKDFHLAILLETHNDLLVRFARQSRNIPIVFNGSFRWYSLREFQRAHDHHQVIYDAMKNRQPERADFMMQEHVMHAADILKKNYQD</sequence>
<evidence type="ECO:0000256" key="2">
    <source>
        <dbReference type="ARBA" id="ARBA00023125"/>
    </source>
</evidence>
<gene>
    <name evidence="5" type="ORF">Kalk_11450</name>
</gene>
<proteinExistence type="predicted"/>
<dbReference type="SMART" id="SM00345">
    <property type="entry name" value="HTH_GNTR"/>
    <property type="match status" value="1"/>
</dbReference>
<dbReference type="AlphaFoldDB" id="A0A2K9LL67"/>
<dbReference type="CDD" id="cd07377">
    <property type="entry name" value="WHTH_GntR"/>
    <property type="match status" value="1"/>
</dbReference>
<dbReference type="KEGG" id="kak:Kalk_11450"/>
<evidence type="ECO:0000256" key="3">
    <source>
        <dbReference type="ARBA" id="ARBA00023163"/>
    </source>
</evidence>
<dbReference type="OrthoDB" id="6627771at2"/>
<keyword evidence="6" id="KW-1185">Reference proteome</keyword>
<dbReference type="RefSeq" id="WP_101894379.1">
    <property type="nucleotide sequence ID" value="NZ_CP022684.1"/>
</dbReference>
<dbReference type="InterPro" id="IPR008920">
    <property type="entry name" value="TF_FadR/GntR_C"/>
</dbReference>
<evidence type="ECO:0000313" key="5">
    <source>
        <dbReference type="EMBL" id="AUM13000.1"/>
    </source>
</evidence>
<dbReference type="Gene3D" id="1.10.10.10">
    <property type="entry name" value="Winged helix-like DNA-binding domain superfamily/Winged helix DNA-binding domain"/>
    <property type="match status" value="1"/>
</dbReference>
<dbReference type="Pfam" id="PF00392">
    <property type="entry name" value="GntR"/>
    <property type="match status" value="1"/>
</dbReference>
<keyword evidence="3" id="KW-0804">Transcription</keyword>
<dbReference type="InterPro" id="IPR011711">
    <property type="entry name" value="GntR_C"/>
</dbReference>
<dbReference type="PANTHER" id="PTHR43537">
    <property type="entry name" value="TRANSCRIPTIONAL REGULATOR, GNTR FAMILY"/>
    <property type="match status" value="1"/>
</dbReference>
<dbReference type="GO" id="GO:0003677">
    <property type="term" value="F:DNA binding"/>
    <property type="evidence" value="ECO:0007669"/>
    <property type="project" value="UniProtKB-KW"/>
</dbReference>
<dbReference type="GO" id="GO:0003700">
    <property type="term" value="F:DNA-binding transcription factor activity"/>
    <property type="evidence" value="ECO:0007669"/>
    <property type="project" value="InterPro"/>
</dbReference>
<evidence type="ECO:0000256" key="1">
    <source>
        <dbReference type="ARBA" id="ARBA00023015"/>
    </source>
</evidence>
<dbReference type="Gene3D" id="1.20.120.530">
    <property type="entry name" value="GntR ligand-binding domain-like"/>
    <property type="match status" value="1"/>
</dbReference>
<dbReference type="EMBL" id="CP022684">
    <property type="protein sequence ID" value="AUM13000.1"/>
    <property type="molecule type" value="Genomic_DNA"/>
</dbReference>
<dbReference type="Proteomes" id="UP000235116">
    <property type="component" value="Chromosome"/>
</dbReference>
<keyword evidence="2" id="KW-0238">DNA-binding</keyword>
<evidence type="ECO:0000313" key="6">
    <source>
        <dbReference type="Proteomes" id="UP000235116"/>
    </source>
</evidence>
<dbReference type="SMART" id="SM00895">
    <property type="entry name" value="FCD"/>
    <property type="match status" value="1"/>
</dbReference>
<dbReference type="SUPFAM" id="SSF48008">
    <property type="entry name" value="GntR ligand-binding domain-like"/>
    <property type="match status" value="1"/>
</dbReference>
<dbReference type="SUPFAM" id="SSF46785">
    <property type="entry name" value="Winged helix' DNA-binding domain"/>
    <property type="match status" value="1"/>
</dbReference>
<dbReference type="InterPro" id="IPR036388">
    <property type="entry name" value="WH-like_DNA-bd_sf"/>
</dbReference>
<dbReference type="InterPro" id="IPR000524">
    <property type="entry name" value="Tscrpt_reg_HTH_GntR"/>
</dbReference>
<dbReference type="PRINTS" id="PR00035">
    <property type="entry name" value="HTHGNTR"/>
</dbReference>
<name>A0A2K9LL67_9GAMM</name>
<dbReference type="PROSITE" id="PS50949">
    <property type="entry name" value="HTH_GNTR"/>
    <property type="match status" value="1"/>
</dbReference>
<dbReference type="Pfam" id="PF07729">
    <property type="entry name" value="FCD"/>
    <property type="match status" value="1"/>
</dbReference>
<accession>A0A2K9LL67</accession>